<evidence type="ECO:0000313" key="2">
    <source>
        <dbReference type="EMBL" id="KAA6306631.1"/>
    </source>
</evidence>
<protein>
    <recommendedName>
        <fullName evidence="1">DUF7149 domain-containing protein</fullName>
    </recommendedName>
</protein>
<reference evidence="2" key="1">
    <citation type="submission" date="2019-03" db="EMBL/GenBank/DDBJ databases">
        <title>Single cell metagenomics reveals metabolic interactions within the superorganism composed of flagellate Streblomastix strix and complex community of Bacteroidetes bacteria on its surface.</title>
        <authorList>
            <person name="Treitli S.C."/>
            <person name="Kolisko M."/>
            <person name="Husnik F."/>
            <person name="Keeling P."/>
            <person name="Hampl V."/>
        </authorList>
    </citation>
    <scope>NUCLEOTIDE SEQUENCE</scope>
    <source>
        <strain evidence="2">STM</strain>
    </source>
</reference>
<dbReference type="EMBL" id="SNRY01009763">
    <property type="protein sequence ID" value="KAA6306631.1"/>
    <property type="molecule type" value="Genomic_DNA"/>
</dbReference>
<comment type="caution">
    <text evidence="2">The sequence shown here is derived from an EMBL/GenBank/DDBJ whole genome shotgun (WGS) entry which is preliminary data.</text>
</comment>
<sequence length="123" mass="14469">MKTPKQSLNPVFLKKNVDRKNIESFKKEFISLLDSINEKEGEEHHKYLLRDFLNTVYYRDEHYINTKSRADLVIHNGKDGQSPVGVLIEVKSPINKVEMVSKTNLNVKSFQELVLYYLRERKA</sequence>
<dbReference type="AlphaFoldDB" id="A0A5J4PD86"/>
<feature type="domain" description="DUF7149" evidence="1">
    <location>
        <begin position="3"/>
        <end position="121"/>
    </location>
</feature>
<name>A0A5J4PD86_9ZZZZ</name>
<proteinExistence type="predicted"/>
<dbReference type="Pfam" id="PF23653">
    <property type="entry name" value="DUF7149"/>
    <property type="match status" value="1"/>
</dbReference>
<organism evidence="2">
    <name type="scientific">termite gut metagenome</name>
    <dbReference type="NCBI Taxonomy" id="433724"/>
    <lineage>
        <taxon>unclassified sequences</taxon>
        <taxon>metagenomes</taxon>
        <taxon>organismal metagenomes</taxon>
    </lineage>
</organism>
<feature type="non-terminal residue" evidence="2">
    <location>
        <position position="123"/>
    </location>
</feature>
<gene>
    <name evidence="2" type="ORF">EZS27_041705</name>
</gene>
<dbReference type="InterPro" id="IPR055573">
    <property type="entry name" value="DUF7149"/>
</dbReference>
<evidence type="ECO:0000259" key="1">
    <source>
        <dbReference type="Pfam" id="PF23653"/>
    </source>
</evidence>
<accession>A0A5J4PD86</accession>